<reference evidence="2" key="1">
    <citation type="journal article" date="2019" name="Int. J. Syst. Evol. Microbiol.">
        <title>The Global Catalogue of Microorganisms (GCM) 10K type strain sequencing project: providing services to taxonomists for standard genome sequencing and annotation.</title>
        <authorList>
            <consortium name="The Broad Institute Genomics Platform"/>
            <consortium name="The Broad Institute Genome Sequencing Center for Infectious Disease"/>
            <person name="Wu L."/>
            <person name="Ma J."/>
        </authorList>
    </citation>
    <scope>NUCLEOTIDE SEQUENCE [LARGE SCALE GENOMIC DNA]</scope>
    <source>
        <strain evidence="2">CGMCC 1.14966</strain>
    </source>
</reference>
<gene>
    <name evidence="1" type="ORF">GCM10011495_33280</name>
</gene>
<proteinExistence type="predicted"/>
<protein>
    <recommendedName>
        <fullName evidence="3">T9SS type A sorting domain-containing protein</fullName>
    </recommendedName>
</protein>
<accession>A0ABQ2AC06</accession>
<dbReference type="Proteomes" id="UP000637774">
    <property type="component" value="Unassembled WGS sequence"/>
</dbReference>
<organism evidence="1 2">
    <name type="scientific">Hymenobacter frigidus</name>
    <dbReference type="NCBI Taxonomy" id="1524095"/>
    <lineage>
        <taxon>Bacteria</taxon>
        <taxon>Pseudomonadati</taxon>
        <taxon>Bacteroidota</taxon>
        <taxon>Cytophagia</taxon>
        <taxon>Cytophagales</taxon>
        <taxon>Hymenobacteraceae</taxon>
        <taxon>Hymenobacter</taxon>
    </lineage>
</organism>
<name>A0ABQ2AC06_9BACT</name>
<evidence type="ECO:0000313" key="1">
    <source>
        <dbReference type="EMBL" id="GGH89510.1"/>
    </source>
</evidence>
<dbReference type="EMBL" id="BMGY01000041">
    <property type="protein sequence ID" value="GGH89510.1"/>
    <property type="molecule type" value="Genomic_DNA"/>
</dbReference>
<comment type="caution">
    <text evidence="1">The sequence shown here is derived from an EMBL/GenBank/DDBJ whole genome shotgun (WGS) entry which is preliminary data.</text>
</comment>
<keyword evidence="2" id="KW-1185">Reference proteome</keyword>
<sequence>MYTLRLDSAYTTAAGDSAWAFNRLVKTSDGREQSINPYGIYRKSRNNLFGARLTWQRSPAAFVLENFAEGSAQAAFTLQLQPQTVVGSSWTASTSPALTATLTSRGRQLVGTVLDSVAVITLSSGRVVRLSKTYGLLEAPQWLAATSTAPQWTQALPPMTLTQSAYSPMRLFSLLPGDEIGYLTQPFTITPFPAPESHTLRRILTRQQTADSLVFTFQEQTRTQHFGIPGGPPAGFQTSPVWVGRWAFSLRTGKSPQFPALPLLTGEYAAMYQSSSQPALYAGRGLIMEAAHGCVPSGLSVSFIGIFPGFNAPAGQLSTGIDIGWRQEFSTVLALGAVATFESGLRYYRRSVGTPLTCGSFKGFSNLLPARAAQAAALATLHPNPATDQATLTLARPARPGHILRLTDALGRTVWQAAVSVGRTALAVPLTGQPAGCYLLHLSGADGTTATWRLNHE</sequence>
<evidence type="ECO:0000313" key="2">
    <source>
        <dbReference type="Proteomes" id="UP000637774"/>
    </source>
</evidence>
<evidence type="ECO:0008006" key="3">
    <source>
        <dbReference type="Google" id="ProtNLM"/>
    </source>
</evidence>